<gene>
    <name evidence="2" type="ORF">A4A49_15526</name>
</gene>
<evidence type="ECO:0000313" key="2">
    <source>
        <dbReference type="EMBL" id="OIT33395.1"/>
    </source>
</evidence>
<dbReference type="PANTHER" id="PTHR31973">
    <property type="entry name" value="POLYPROTEIN, PUTATIVE-RELATED"/>
    <property type="match status" value="1"/>
</dbReference>
<dbReference type="EMBL" id="MJEQ01000890">
    <property type="protein sequence ID" value="OIT33395.1"/>
    <property type="molecule type" value="Genomic_DNA"/>
</dbReference>
<feature type="compositionally biased region" description="Low complexity" evidence="1">
    <location>
        <begin position="316"/>
        <end position="351"/>
    </location>
</feature>
<evidence type="ECO:0000313" key="3">
    <source>
        <dbReference type="Proteomes" id="UP000187609"/>
    </source>
</evidence>
<feature type="compositionally biased region" description="Acidic residues" evidence="1">
    <location>
        <begin position="106"/>
        <end position="126"/>
    </location>
</feature>
<keyword evidence="3" id="KW-1185">Reference proteome</keyword>
<evidence type="ECO:0000256" key="1">
    <source>
        <dbReference type="SAM" id="MobiDB-lite"/>
    </source>
</evidence>
<proteinExistence type="predicted"/>
<dbReference type="STRING" id="49451.A0A314KW36"/>
<accession>A0A314KW36</accession>
<sequence>MGGPGVSVHVGEGIGVNVGEGIGVYVDESIQVNTDEGINVTIDEGIGVNVNGGIGISVVEDIEVKTAEGSAVNVEQTRATFSYEDINVEESATAEHDNTNETDTNLSEDENFGEDDLEDISEEDDSEIDDELKSVRNAASLLKHGLQISPMARLVLMENKEIGRKLKVQWNAKTRFEVNEGMYSHTVDIQKKRMQLQIWQLRGIPCQHAICAFYKIGNEAEDYVEHWYRKDTFLSAYQYYIQPIPTMQMWTGSTNPSIGPPEVKPMSSRPKKCRRKDKDEPKKWEKLSKKGAKMSCSICHQVGHNKKQTSTQSRRSNGTTQSSTQVGSQSNTTQAAGTSTTTTQTPRAPSSLCAETSKIRRNTPSVRDRGAVGSGGRGRDGGAFRGRCERSFAASVTSGASISATVRSVAASVGMKRTRNSDFGLYTDAQRGTRSLIECEKPSEGLISTGSNLMNAAQTNGDLGFRPNGLKWKGNRVVTGYQLQKQRDDGVSNKKIKLEPLLHLYQLTLVKVKFRKNFLVFCWSCV</sequence>
<name>A0A314KW36_NICAT</name>
<organism evidence="2 3">
    <name type="scientific">Nicotiana attenuata</name>
    <name type="common">Coyote tobacco</name>
    <dbReference type="NCBI Taxonomy" id="49451"/>
    <lineage>
        <taxon>Eukaryota</taxon>
        <taxon>Viridiplantae</taxon>
        <taxon>Streptophyta</taxon>
        <taxon>Embryophyta</taxon>
        <taxon>Tracheophyta</taxon>
        <taxon>Spermatophyta</taxon>
        <taxon>Magnoliopsida</taxon>
        <taxon>eudicotyledons</taxon>
        <taxon>Gunneridae</taxon>
        <taxon>Pentapetalae</taxon>
        <taxon>asterids</taxon>
        <taxon>lamiids</taxon>
        <taxon>Solanales</taxon>
        <taxon>Solanaceae</taxon>
        <taxon>Nicotianoideae</taxon>
        <taxon>Nicotianeae</taxon>
        <taxon>Nicotiana</taxon>
    </lineage>
</organism>
<dbReference type="AlphaFoldDB" id="A0A314KW36"/>
<protein>
    <recommendedName>
        <fullName evidence="4">SWIM-type domain-containing protein</fullName>
    </recommendedName>
</protein>
<feature type="region of interest" description="Disordered" evidence="1">
    <location>
        <begin position="89"/>
        <end position="126"/>
    </location>
</feature>
<feature type="compositionally biased region" description="Basic and acidic residues" evidence="1">
    <location>
        <begin position="276"/>
        <end position="288"/>
    </location>
</feature>
<reference evidence="2" key="1">
    <citation type="submission" date="2016-11" db="EMBL/GenBank/DDBJ databases">
        <title>The genome of Nicotiana attenuata.</title>
        <authorList>
            <person name="Xu S."/>
            <person name="Brockmoeller T."/>
            <person name="Gaquerel E."/>
            <person name="Navarro A."/>
            <person name="Kuhl H."/>
            <person name="Gase K."/>
            <person name="Ling Z."/>
            <person name="Zhou W."/>
            <person name="Kreitzer C."/>
            <person name="Stanke M."/>
            <person name="Tang H."/>
            <person name="Lyons E."/>
            <person name="Pandey P."/>
            <person name="Pandey S.P."/>
            <person name="Timmermann B."/>
            <person name="Baldwin I.T."/>
        </authorList>
    </citation>
    <scope>NUCLEOTIDE SEQUENCE [LARGE SCALE GENOMIC DNA]</scope>
    <source>
        <strain evidence="2">UT</strain>
    </source>
</reference>
<dbReference type="PANTHER" id="PTHR31973:SF197">
    <property type="entry name" value="SWIM-TYPE DOMAIN-CONTAINING PROTEIN"/>
    <property type="match status" value="1"/>
</dbReference>
<feature type="region of interest" description="Disordered" evidence="1">
    <location>
        <begin position="252"/>
        <end position="383"/>
    </location>
</feature>
<dbReference type="Proteomes" id="UP000187609">
    <property type="component" value="Unassembled WGS sequence"/>
</dbReference>
<evidence type="ECO:0008006" key="4">
    <source>
        <dbReference type="Google" id="ProtNLM"/>
    </source>
</evidence>
<dbReference type="Gramene" id="OIT33395">
    <property type="protein sequence ID" value="OIT33395"/>
    <property type="gene ID" value="A4A49_15526"/>
</dbReference>
<comment type="caution">
    <text evidence="2">The sequence shown here is derived from an EMBL/GenBank/DDBJ whole genome shotgun (WGS) entry which is preliminary data.</text>
</comment>